<keyword evidence="3" id="KW-1185">Reference proteome</keyword>
<name>A0A0K1E884_CHOCO</name>
<sequence length="716" mass="78435">MATPIRVFFAYAQQDQSLRDEFAAHLTYLQLRGAIADWRDRRLGDEDAWGARVSEHLKGAQVVLFLISPHFLGSAYCMSMEVTWALAEHAAGTMRVLPVILRECSWNQAPFSGFVPVPRDGRPVTAKADRNEAWTVVMRELRKAVDEMAVIRRGGAAPRPPGKEPAPQVVLPAVTEWIASAVEAQQAQAPVTRGDLELSLEAARLEDDVAEVAALAQRLGDLHADRGRHYDARTHYEEALASFGRAGDACGAAGTLERLGEVSLWLGQPGEARVRFEDALRSYRRGADLGGEARCLEALARTALRGGDLPLSQGLFERALAMHRQGGDVAGQAACLGALGDLAMWVRPVSGEGRPREGAAGGFVGPGRAPEIGEARQRFEQALPLYREARDVAGEARCRRRLGDLALEQGLIEEAVARYGDALALYRQIKEEAGAVYCLRRLGDLAVVQEQFGEAQQRYQDAKDVVGEASCLKRQGDLALDRAKPHMAILHYEQALERFREAGDPVGDAACLVGLAEAALDRGEDEDAVLRYHQALPIYRELCDASGEAGCLERLGDLTLDQGKPEDARWWYERALARAREASDELREANALLGLGNLSLALSRTEDAARSYELARGIYRRSRDVLGEANCSKRLGDVARREGRFADAQAAFELALSLYTSVPAPYSIGQTHRRLAKVAPSVDERRQHLEMASAAWLSIERADLIAALHQEFPEDT</sequence>
<dbReference type="Gene3D" id="1.25.40.10">
    <property type="entry name" value="Tetratricopeptide repeat domain"/>
    <property type="match status" value="4"/>
</dbReference>
<feature type="domain" description="TIR" evidence="1">
    <location>
        <begin position="4"/>
        <end position="144"/>
    </location>
</feature>
<evidence type="ECO:0000313" key="3">
    <source>
        <dbReference type="Proteomes" id="UP000067626"/>
    </source>
</evidence>
<dbReference type="SUPFAM" id="SSF48452">
    <property type="entry name" value="TPR-like"/>
    <property type="match status" value="4"/>
</dbReference>
<dbReference type="Pfam" id="PF13424">
    <property type="entry name" value="TPR_12"/>
    <property type="match status" value="2"/>
</dbReference>
<organism evidence="2 3">
    <name type="scientific">Chondromyces crocatus</name>
    <dbReference type="NCBI Taxonomy" id="52"/>
    <lineage>
        <taxon>Bacteria</taxon>
        <taxon>Pseudomonadati</taxon>
        <taxon>Myxococcota</taxon>
        <taxon>Polyangia</taxon>
        <taxon>Polyangiales</taxon>
        <taxon>Polyangiaceae</taxon>
        <taxon>Chondromyces</taxon>
    </lineage>
</organism>
<dbReference type="KEGG" id="ccro:CMC5_012070"/>
<dbReference type="Pfam" id="PF13676">
    <property type="entry name" value="TIR_2"/>
    <property type="match status" value="1"/>
</dbReference>
<dbReference type="SMART" id="SM00255">
    <property type="entry name" value="TIR"/>
    <property type="match status" value="1"/>
</dbReference>
<gene>
    <name evidence="2" type="ORF">CMC5_012070</name>
</gene>
<dbReference type="STRING" id="52.CMC5_012070"/>
<dbReference type="OrthoDB" id="5479143at2"/>
<proteinExistence type="predicted"/>
<dbReference type="PANTHER" id="PTHR10098">
    <property type="entry name" value="RAPSYN-RELATED"/>
    <property type="match status" value="1"/>
</dbReference>
<dbReference type="InterPro" id="IPR011990">
    <property type="entry name" value="TPR-like_helical_dom_sf"/>
</dbReference>
<protein>
    <recommendedName>
        <fullName evidence="1">TIR domain-containing protein</fullName>
    </recommendedName>
</protein>
<evidence type="ECO:0000259" key="1">
    <source>
        <dbReference type="SMART" id="SM00255"/>
    </source>
</evidence>
<dbReference type="PATRIC" id="fig|52.7.peg.1287"/>
<dbReference type="AlphaFoldDB" id="A0A0K1E884"/>
<accession>A0A0K1E884</accession>
<dbReference type="InterPro" id="IPR035897">
    <property type="entry name" value="Toll_tir_struct_dom_sf"/>
</dbReference>
<reference evidence="2 3" key="1">
    <citation type="submission" date="2015-07" db="EMBL/GenBank/DDBJ databases">
        <title>Genome analysis of myxobacterium Chondromyces crocatus Cm c5 reveals a high potential for natural compound synthesis and the genetic basis for the loss of fruiting body formation.</title>
        <authorList>
            <person name="Zaburannyi N."/>
            <person name="Bunk B."/>
            <person name="Maier J."/>
            <person name="Overmann J."/>
            <person name="Mueller R."/>
        </authorList>
    </citation>
    <scope>NUCLEOTIDE SEQUENCE [LARGE SCALE GENOMIC DNA]</scope>
    <source>
        <strain evidence="2 3">Cm c5</strain>
    </source>
</reference>
<evidence type="ECO:0000313" key="2">
    <source>
        <dbReference type="EMBL" id="AKT37081.1"/>
    </source>
</evidence>
<dbReference type="RefSeq" id="WP_050429495.1">
    <property type="nucleotide sequence ID" value="NZ_CP012159.1"/>
</dbReference>
<dbReference type="Gene3D" id="3.40.50.10140">
    <property type="entry name" value="Toll/interleukin-1 receptor homology (TIR) domain"/>
    <property type="match status" value="1"/>
</dbReference>
<dbReference type="InterPro" id="IPR019734">
    <property type="entry name" value="TPR_rpt"/>
</dbReference>
<dbReference type="SUPFAM" id="SSF52200">
    <property type="entry name" value="Toll/Interleukin receptor TIR domain"/>
    <property type="match status" value="1"/>
</dbReference>
<dbReference type="SMART" id="SM00028">
    <property type="entry name" value="TPR"/>
    <property type="match status" value="8"/>
</dbReference>
<dbReference type="GO" id="GO:0007165">
    <property type="term" value="P:signal transduction"/>
    <property type="evidence" value="ECO:0007669"/>
    <property type="project" value="InterPro"/>
</dbReference>
<dbReference type="Proteomes" id="UP000067626">
    <property type="component" value="Chromosome"/>
</dbReference>
<dbReference type="InterPro" id="IPR000157">
    <property type="entry name" value="TIR_dom"/>
</dbReference>
<dbReference type="EMBL" id="CP012159">
    <property type="protein sequence ID" value="AKT37081.1"/>
    <property type="molecule type" value="Genomic_DNA"/>
</dbReference>